<feature type="transmembrane region" description="Helical" evidence="2">
    <location>
        <begin position="21"/>
        <end position="39"/>
    </location>
</feature>
<evidence type="ECO:0000313" key="4">
    <source>
        <dbReference type="Proteomes" id="UP000583944"/>
    </source>
</evidence>
<dbReference type="VEuPathDB" id="TriTrypDB:BCY84_15018"/>
<feature type="compositionally biased region" description="Pro residues" evidence="1">
    <location>
        <begin position="588"/>
        <end position="597"/>
    </location>
</feature>
<feature type="compositionally biased region" description="Basic and acidic residues" evidence="1">
    <location>
        <begin position="661"/>
        <end position="675"/>
    </location>
</feature>
<feature type="region of interest" description="Disordered" evidence="1">
    <location>
        <begin position="576"/>
        <end position="649"/>
    </location>
</feature>
<proteinExistence type="predicted"/>
<keyword evidence="2" id="KW-0472">Membrane</keyword>
<evidence type="ECO:0000256" key="2">
    <source>
        <dbReference type="SAM" id="Phobius"/>
    </source>
</evidence>
<dbReference type="AlphaFoldDB" id="A0A7J6Y4N1"/>
<evidence type="ECO:0000256" key="1">
    <source>
        <dbReference type="SAM" id="MobiDB-lite"/>
    </source>
</evidence>
<comment type="caution">
    <text evidence="3">The sequence shown here is derived from an EMBL/GenBank/DDBJ whole genome shotgun (WGS) entry which is preliminary data.</text>
</comment>
<keyword evidence="2" id="KW-1133">Transmembrane helix</keyword>
<feature type="compositionally biased region" description="Basic and acidic residues" evidence="1">
    <location>
        <begin position="576"/>
        <end position="587"/>
    </location>
</feature>
<organism evidence="3 4">
    <name type="scientific">Trypanosoma cruzi</name>
    <dbReference type="NCBI Taxonomy" id="5693"/>
    <lineage>
        <taxon>Eukaryota</taxon>
        <taxon>Discoba</taxon>
        <taxon>Euglenozoa</taxon>
        <taxon>Kinetoplastea</taxon>
        <taxon>Metakinetoplastina</taxon>
        <taxon>Trypanosomatida</taxon>
        <taxon>Trypanosomatidae</taxon>
        <taxon>Trypanosoma</taxon>
        <taxon>Schizotrypanum</taxon>
    </lineage>
</organism>
<reference evidence="3 4" key="1">
    <citation type="journal article" date="2019" name="Genome Biol. Evol.">
        <title>Nanopore Sequencing Significantly Improves Genome Assembly of the Protozoan Parasite Trypanosoma cruzi.</title>
        <authorList>
            <person name="Diaz-Viraque F."/>
            <person name="Pita S."/>
            <person name="Greif G."/>
            <person name="de Souza R.C.M."/>
            <person name="Iraola G."/>
            <person name="Robello C."/>
        </authorList>
    </citation>
    <scope>NUCLEOTIDE SEQUENCE [LARGE SCALE GENOMIC DNA]</scope>
    <source>
        <strain evidence="3 4">Berenice</strain>
    </source>
</reference>
<dbReference type="EMBL" id="JABDHM010000037">
    <property type="protein sequence ID" value="KAF5221435.1"/>
    <property type="molecule type" value="Genomic_DNA"/>
</dbReference>
<gene>
    <name evidence="3" type="ORF">ECC02_005497</name>
</gene>
<sequence length="684" mass="78201">MGGENEREGGGKKMKRKGNCLSFFFLFFLFDRWIGWMAVRMRRAITKRKGFLILIDDVYIIDTMPFLARSASLVVVGPRAFLPFSLPLSLYFRACVRYHYFLRRFLFCFCGSLLVSHRVLCRGKKMDPLEVLQPQPPPQEQQQLISFLLHAPVHHATFFSLMLVEELLRHARKVDQEVSFLSLPLPRSRESTRVLSRIVQENRYEEYWPNEHPALDEARQSAPSASYLLRIGVLRALGFNTTGVDDFVDDVSLALGRRIVSVAPLPEDTAPVPLRYREAAQEELRHVALGEWCEDLIHFTAFRGFSAEQVRCVLLTAMHLMGVVADLSPEATDVEAEGRGTQLLEELLIEQACGLPRKVVETHKSWRTVTSEIPDPQFVAEMETAISQEKNKKRRAALQEKLENAPIINYTRQELQKERFLTEIVVGPYFTLQEVAQILDYFSSSVVRHWRLFRAFLAEPQPVETHDEVQVQWDIHSFCLPPLEEFVRDDMYEIEQERRDLMSACEDAIENAFEENFIQPLLALRREKDELLECLKERERQAEEDNIRNALDGPGYMQVTRGFTLRLNKCIERNERVGKLEMNEKPPDSTPPSPEPLSPQMSASLSLANKNRRSVTTRQGSGLAGVAGNHKLAAAAPPSSHSENPADAVFSLEEVEARLEKLENAMRETRLSSHDRGRKKQAGG</sequence>
<protein>
    <submittedName>
        <fullName evidence="3">Uncharacterized protein</fullName>
    </submittedName>
</protein>
<name>A0A7J6Y4N1_TRYCR</name>
<dbReference type="Proteomes" id="UP000583944">
    <property type="component" value="Unassembled WGS sequence"/>
</dbReference>
<feature type="region of interest" description="Disordered" evidence="1">
    <location>
        <begin position="661"/>
        <end position="684"/>
    </location>
</feature>
<accession>A0A7J6Y4N1</accession>
<evidence type="ECO:0000313" key="3">
    <source>
        <dbReference type="EMBL" id="KAF5221435.1"/>
    </source>
</evidence>
<keyword evidence="2" id="KW-0812">Transmembrane</keyword>
<dbReference type="VEuPathDB" id="TriTrypDB:ECC02_005497"/>